<dbReference type="InterPro" id="IPR001431">
    <property type="entry name" value="Pept_M16_Zn_BS"/>
</dbReference>
<dbReference type="GO" id="GO:0006508">
    <property type="term" value="P:proteolysis"/>
    <property type="evidence" value="ECO:0007669"/>
    <property type="project" value="UniProtKB-KW"/>
</dbReference>
<feature type="domain" description="Peptidase M16 C-terminal" evidence="11">
    <location>
        <begin position="195"/>
        <end position="376"/>
    </location>
</feature>
<keyword evidence="4" id="KW-0479">Metal-binding</keyword>
<dbReference type="EMBL" id="ASHL01000006">
    <property type="protein sequence ID" value="EPD12792.1"/>
    <property type="molecule type" value="Genomic_DNA"/>
</dbReference>
<dbReference type="Pfam" id="PF05193">
    <property type="entry name" value="Peptidase_M16_C"/>
    <property type="match status" value="1"/>
</dbReference>
<feature type="domain" description="Peptidase M16 N-terminal" evidence="10">
    <location>
        <begin position="41"/>
        <end position="186"/>
    </location>
</feature>
<organism evidence="12 13">
    <name type="scientific">Cycloclasticus pugetii</name>
    <dbReference type="NCBI Taxonomy" id="34068"/>
    <lineage>
        <taxon>Bacteria</taxon>
        <taxon>Pseudomonadati</taxon>
        <taxon>Pseudomonadota</taxon>
        <taxon>Gammaproteobacteria</taxon>
        <taxon>Thiotrichales</taxon>
        <taxon>Piscirickettsiaceae</taxon>
        <taxon>Cycloclasticus</taxon>
    </lineage>
</organism>
<feature type="signal peptide" evidence="9">
    <location>
        <begin position="1"/>
        <end position="21"/>
    </location>
</feature>
<dbReference type="Gene3D" id="3.30.830.10">
    <property type="entry name" value="Metalloenzyme, LuxS/M16 peptidase-like"/>
    <property type="match status" value="2"/>
</dbReference>
<keyword evidence="9" id="KW-0732">Signal</keyword>
<evidence type="ECO:0000313" key="12">
    <source>
        <dbReference type="EMBL" id="EPD12792.1"/>
    </source>
</evidence>
<dbReference type="GO" id="GO:0004222">
    <property type="term" value="F:metalloendopeptidase activity"/>
    <property type="evidence" value="ECO:0007669"/>
    <property type="project" value="InterPro"/>
</dbReference>
<dbReference type="GO" id="GO:0046872">
    <property type="term" value="F:metal ion binding"/>
    <property type="evidence" value="ECO:0007669"/>
    <property type="project" value="UniProtKB-KW"/>
</dbReference>
<dbReference type="PROSITE" id="PS00143">
    <property type="entry name" value="INSULINASE"/>
    <property type="match status" value="1"/>
</dbReference>
<accession>A0AB33Z0S8</accession>
<dbReference type="InterPro" id="IPR050626">
    <property type="entry name" value="Peptidase_M16"/>
</dbReference>
<protein>
    <submittedName>
        <fullName evidence="12">Peptidase M16-like protein</fullName>
    </submittedName>
</protein>
<reference evidence="12 13" key="1">
    <citation type="journal article" date="2013" name="Genome Announc.">
        <title>Genome Sequence of the Pyrene- and Fluoranthene-Degrading Bacterium Cycloclasticus sp. Strain PY97M.</title>
        <authorList>
            <person name="Cui Z."/>
            <person name="Xu G."/>
            <person name="Li Q."/>
            <person name="Gao W."/>
            <person name="Zheng L."/>
        </authorList>
    </citation>
    <scope>NUCLEOTIDE SEQUENCE [LARGE SCALE GENOMIC DNA]</scope>
    <source>
        <strain evidence="12 13">PY97M</strain>
    </source>
</reference>
<evidence type="ECO:0000256" key="9">
    <source>
        <dbReference type="SAM" id="SignalP"/>
    </source>
</evidence>
<dbReference type="InterPro" id="IPR011249">
    <property type="entry name" value="Metalloenz_LuxS/M16"/>
</dbReference>
<sequence>MKKLFVALFILNIVYSLNSFASPETLPDMVHEKVLKNGLKVLVKEDRRAPVMVSQIWYKVGASYEHDGITGVSHVLEHMMFQGTENLEPGEFSKIIAENGGRENAFTGADYTAYFQTMEASRLEVSLRLEAERMQNLKLQEKEFSKELQVVMEERRMRTEDKPRGQAYEYFKALAYTSSPYRNPIIGWMQDLKDMELEDLAVWYKQWYSPNNATLVVVGDVQHEQVFQLAEQYFEPIPAVAFKPVKKRTEVPQVGVRRSIVKQNAKVPYLLMGYKVPVLNTVQNEEDVYALEVLSGILSGGSSARLPSNLVRGSQVASSASAGYDMNARLPTLFLFDGAPAADKSIQQLEEALVEQIANLQTDLIEEKELNRVKAQVIAASVYEKDSNFYQAMQLGMLETVGVGWQKAHDYVEKVNAVTAEQVRAVAQQYLIEDHLTVVHMLPMGDANEN</sequence>
<dbReference type="Pfam" id="PF00675">
    <property type="entry name" value="Peptidase_M16"/>
    <property type="match status" value="1"/>
</dbReference>
<dbReference type="InterPro" id="IPR007863">
    <property type="entry name" value="Peptidase_M16_C"/>
</dbReference>
<evidence type="ECO:0000256" key="7">
    <source>
        <dbReference type="ARBA" id="ARBA00023049"/>
    </source>
</evidence>
<keyword evidence="3" id="KW-0645">Protease</keyword>
<evidence type="ECO:0000256" key="2">
    <source>
        <dbReference type="ARBA" id="ARBA00007261"/>
    </source>
</evidence>
<feature type="chain" id="PRO_5044274008" evidence="9">
    <location>
        <begin position="22"/>
        <end position="450"/>
    </location>
</feature>
<proteinExistence type="inferred from homology"/>
<evidence type="ECO:0000256" key="1">
    <source>
        <dbReference type="ARBA" id="ARBA00001947"/>
    </source>
</evidence>
<evidence type="ECO:0000256" key="8">
    <source>
        <dbReference type="RuleBase" id="RU004447"/>
    </source>
</evidence>
<dbReference type="Proteomes" id="UP000015462">
    <property type="component" value="Unassembled WGS sequence"/>
</dbReference>
<keyword evidence="13" id="KW-1185">Reference proteome</keyword>
<comment type="cofactor">
    <cofactor evidence="1">
        <name>Zn(2+)</name>
        <dbReference type="ChEBI" id="CHEBI:29105"/>
    </cofactor>
</comment>
<dbReference type="SUPFAM" id="SSF63411">
    <property type="entry name" value="LuxS/MPP-like metallohydrolase"/>
    <property type="match status" value="2"/>
</dbReference>
<evidence type="ECO:0000256" key="4">
    <source>
        <dbReference type="ARBA" id="ARBA00022723"/>
    </source>
</evidence>
<dbReference type="PANTHER" id="PTHR43690:SF17">
    <property type="entry name" value="PROTEIN YHJJ"/>
    <property type="match status" value="1"/>
</dbReference>
<keyword evidence="6" id="KW-0862">Zinc</keyword>
<comment type="similarity">
    <text evidence="2 8">Belongs to the peptidase M16 family.</text>
</comment>
<dbReference type="AlphaFoldDB" id="A0AB33Z0S8"/>
<dbReference type="RefSeq" id="WP_016390576.1">
    <property type="nucleotide sequence ID" value="NZ_JBLHXE010000002.1"/>
</dbReference>
<name>A0AB33Z0S8_9GAMM</name>
<keyword evidence="7" id="KW-0482">Metalloprotease</keyword>
<evidence type="ECO:0000256" key="5">
    <source>
        <dbReference type="ARBA" id="ARBA00022801"/>
    </source>
</evidence>
<evidence type="ECO:0000259" key="11">
    <source>
        <dbReference type="Pfam" id="PF05193"/>
    </source>
</evidence>
<keyword evidence="5" id="KW-0378">Hydrolase</keyword>
<dbReference type="InterPro" id="IPR011765">
    <property type="entry name" value="Pept_M16_N"/>
</dbReference>
<dbReference type="PANTHER" id="PTHR43690">
    <property type="entry name" value="NARDILYSIN"/>
    <property type="match status" value="1"/>
</dbReference>
<evidence type="ECO:0000256" key="6">
    <source>
        <dbReference type="ARBA" id="ARBA00022833"/>
    </source>
</evidence>
<gene>
    <name evidence="12" type="ORF">L196_07981</name>
</gene>
<evidence type="ECO:0000256" key="3">
    <source>
        <dbReference type="ARBA" id="ARBA00022670"/>
    </source>
</evidence>
<evidence type="ECO:0000259" key="10">
    <source>
        <dbReference type="Pfam" id="PF00675"/>
    </source>
</evidence>
<comment type="caution">
    <text evidence="12">The sequence shown here is derived from an EMBL/GenBank/DDBJ whole genome shotgun (WGS) entry which is preliminary data.</text>
</comment>
<evidence type="ECO:0000313" key="13">
    <source>
        <dbReference type="Proteomes" id="UP000015462"/>
    </source>
</evidence>